<evidence type="ECO:0000313" key="2">
    <source>
        <dbReference type="Proteomes" id="UP000663193"/>
    </source>
</evidence>
<dbReference type="Proteomes" id="UP000663193">
    <property type="component" value="Chromosome 7"/>
</dbReference>
<dbReference type="EMBL" id="CP069029">
    <property type="protein sequence ID" value="QRC97513.1"/>
    <property type="molecule type" value="Genomic_DNA"/>
</dbReference>
<dbReference type="AlphaFoldDB" id="A0A7U2I0L5"/>
<dbReference type="VEuPathDB" id="FungiDB:JI435_410680"/>
<gene>
    <name evidence="1" type="ORF">JI435_410680</name>
</gene>
<organism evidence="1 2">
    <name type="scientific">Phaeosphaeria nodorum (strain SN15 / ATCC MYA-4574 / FGSC 10173)</name>
    <name type="common">Glume blotch fungus</name>
    <name type="synonym">Parastagonospora nodorum</name>
    <dbReference type="NCBI Taxonomy" id="321614"/>
    <lineage>
        <taxon>Eukaryota</taxon>
        <taxon>Fungi</taxon>
        <taxon>Dikarya</taxon>
        <taxon>Ascomycota</taxon>
        <taxon>Pezizomycotina</taxon>
        <taxon>Dothideomycetes</taxon>
        <taxon>Pleosporomycetidae</taxon>
        <taxon>Pleosporales</taxon>
        <taxon>Pleosporineae</taxon>
        <taxon>Phaeosphaeriaceae</taxon>
        <taxon>Parastagonospora</taxon>
    </lineage>
</organism>
<sequence>MEKAVLQSDLCSHIASERRTRIGPFTSRSARSEIQSVAYLPREKFQQT</sequence>
<evidence type="ECO:0000313" key="1">
    <source>
        <dbReference type="EMBL" id="QRC97513.1"/>
    </source>
</evidence>
<protein>
    <submittedName>
        <fullName evidence="1">Uncharacterized protein</fullName>
    </submittedName>
</protein>
<accession>A0A7U2I0L5</accession>
<proteinExistence type="predicted"/>
<reference evidence="2" key="1">
    <citation type="journal article" date="2021" name="BMC Genomics">
        <title>Chromosome-level genome assembly and manually-curated proteome of model necrotroph Parastagonospora nodorum Sn15 reveals a genome-wide trove of candidate effector homologs, and redundancy of virulence-related functions within an accessory chromosome.</title>
        <authorList>
            <person name="Bertazzoni S."/>
            <person name="Jones D.A.B."/>
            <person name="Phan H.T."/>
            <person name="Tan K.-C."/>
            <person name="Hane J.K."/>
        </authorList>
    </citation>
    <scope>NUCLEOTIDE SEQUENCE [LARGE SCALE GENOMIC DNA]</scope>
    <source>
        <strain evidence="2">SN15 / ATCC MYA-4574 / FGSC 10173)</strain>
    </source>
</reference>
<keyword evidence="2" id="KW-1185">Reference proteome</keyword>
<name>A0A7U2I0L5_PHANO</name>